<dbReference type="OrthoDB" id="299457at2759"/>
<comment type="caution">
    <text evidence="6">The sequence shown here is derived from an EMBL/GenBank/DDBJ whole genome shotgun (WGS) entry which is preliminary data.</text>
</comment>
<gene>
    <name evidence="6" type="ORF">SteCoe_10620</name>
</gene>
<dbReference type="PANTHER" id="PTHR12538:SF0">
    <property type="entry name" value="40S RIBOSOMAL PROTEIN S26"/>
    <property type="match status" value="1"/>
</dbReference>
<dbReference type="EMBL" id="MPUH01000172">
    <property type="protein sequence ID" value="OMJ87619.1"/>
    <property type="molecule type" value="Genomic_DNA"/>
</dbReference>
<dbReference type="InterPro" id="IPR000892">
    <property type="entry name" value="Ribosomal_eS26"/>
</dbReference>
<evidence type="ECO:0000256" key="1">
    <source>
        <dbReference type="ARBA" id="ARBA00008596"/>
    </source>
</evidence>
<accession>A0A1R2CF27</accession>
<dbReference type="Pfam" id="PF01283">
    <property type="entry name" value="Ribosomal_S26e"/>
    <property type="match status" value="1"/>
</dbReference>
<evidence type="ECO:0000313" key="6">
    <source>
        <dbReference type="EMBL" id="OMJ87619.1"/>
    </source>
</evidence>
<sequence>MQNQGLAKFYCWLRNGYKKEMPKKRRNGGRSKKNRGHTQGVPCTHCGRIVPKDKAIKRYTVRNMVDASSLRDIKDNRAFENFSIPKLYTKLQYCISCGIHLRVVRVRNHEVRRSRAPPVRVFKREEEPKTQPQAS</sequence>
<feature type="compositionally biased region" description="Basic residues" evidence="5">
    <location>
        <begin position="21"/>
        <end position="36"/>
    </location>
</feature>
<dbReference type="GO" id="GO:0022627">
    <property type="term" value="C:cytosolic small ribosomal subunit"/>
    <property type="evidence" value="ECO:0007669"/>
    <property type="project" value="TreeGrafter"/>
</dbReference>
<dbReference type="AlphaFoldDB" id="A0A1R2CF27"/>
<evidence type="ECO:0000256" key="3">
    <source>
        <dbReference type="ARBA" id="ARBA00023274"/>
    </source>
</evidence>
<evidence type="ECO:0000256" key="5">
    <source>
        <dbReference type="SAM" id="MobiDB-lite"/>
    </source>
</evidence>
<dbReference type="Proteomes" id="UP000187209">
    <property type="component" value="Unassembled WGS sequence"/>
</dbReference>
<dbReference type="GO" id="GO:0003735">
    <property type="term" value="F:structural constituent of ribosome"/>
    <property type="evidence" value="ECO:0007669"/>
    <property type="project" value="InterPro"/>
</dbReference>
<dbReference type="GO" id="GO:0006412">
    <property type="term" value="P:translation"/>
    <property type="evidence" value="ECO:0007669"/>
    <property type="project" value="InterPro"/>
</dbReference>
<dbReference type="PANTHER" id="PTHR12538">
    <property type="entry name" value="40S RIBOSOMAL PROTEIN S26"/>
    <property type="match status" value="1"/>
</dbReference>
<feature type="region of interest" description="Disordered" evidence="5">
    <location>
        <begin position="21"/>
        <end position="45"/>
    </location>
</feature>
<evidence type="ECO:0000313" key="7">
    <source>
        <dbReference type="Proteomes" id="UP000187209"/>
    </source>
</evidence>
<dbReference type="GO" id="GO:0003729">
    <property type="term" value="F:mRNA binding"/>
    <property type="evidence" value="ECO:0007669"/>
    <property type="project" value="TreeGrafter"/>
</dbReference>
<evidence type="ECO:0000256" key="4">
    <source>
        <dbReference type="RuleBase" id="RU363128"/>
    </source>
</evidence>
<dbReference type="Gene3D" id="3.30.1740.20">
    <property type="entry name" value="Ribosomal protein S26e"/>
    <property type="match status" value="1"/>
</dbReference>
<organism evidence="6 7">
    <name type="scientific">Stentor coeruleus</name>
    <dbReference type="NCBI Taxonomy" id="5963"/>
    <lineage>
        <taxon>Eukaryota</taxon>
        <taxon>Sar</taxon>
        <taxon>Alveolata</taxon>
        <taxon>Ciliophora</taxon>
        <taxon>Postciliodesmatophora</taxon>
        <taxon>Heterotrichea</taxon>
        <taxon>Heterotrichida</taxon>
        <taxon>Stentoridae</taxon>
        <taxon>Stentor</taxon>
    </lineage>
</organism>
<keyword evidence="7" id="KW-1185">Reference proteome</keyword>
<proteinExistence type="inferred from homology"/>
<protein>
    <recommendedName>
        <fullName evidence="4">40S ribosomal protein S26</fullName>
    </recommendedName>
</protein>
<dbReference type="InterPro" id="IPR038551">
    <property type="entry name" value="Ribosomal_eS26_sf"/>
</dbReference>
<evidence type="ECO:0000256" key="2">
    <source>
        <dbReference type="ARBA" id="ARBA00022980"/>
    </source>
</evidence>
<keyword evidence="2 4" id="KW-0689">Ribosomal protein</keyword>
<reference evidence="6 7" key="1">
    <citation type="submission" date="2016-11" db="EMBL/GenBank/DDBJ databases">
        <title>The macronuclear genome of Stentor coeruleus: a giant cell with tiny introns.</title>
        <authorList>
            <person name="Slabodnick M."/>
            <person name="Ruby J.G."/>
            <person name="Reiff S.B."/>
            <person name="Swart E.C."/>
            <person name="Gosai S."/>
            <person name="Prabakaran S."/>
            <person name="Witkowska E."/>
            <person name="Larue G.E."/>
            <person name="Fisher S."/>
            <person name="Freeman R.M."/>
            <person name="Gunawardena J."/>
            <person name="Chu W."/>
            <person name="Stover N.A."/>
            <person name="Gregory B.D."/>
            <person name="Nowacki M."/>
            <person name="Derisi J."/>
            <person name="Roy S.W."/>
            <person name="Marshall W.F."/>
            <person name="Sood P."/>
        </authorList>
    </citation>
    <scope>NUCLEOTIDE SEQUENCE [LARGE SCALE GENOMIC DNA]</scope>
    <source>
        <strain evidence="6">WM001</strain>
    </source>
</reference>
<keyword evidence="3 4" id="KW-0687">Ribonucleoprotein</keyword>
<comment type="similarity">
    <text evidence="1 4">Belongs to the eukaryotic ribosomal protein eS26 family.</text>
</comment>
<name>A0A1R2CF27_9CILI</name>